<keyword evidence="3" id="KW-1185">Reference proteome</keyword>
<comment type="caution">
    <text evidence="2">The sequence shown here is derived from an EMBL/GenBank/DDBJ whole genome shotgun (WGS) entry which is preliminary data.</text>
</comment>
<evidence type="ECO:0000256" key="1">
    <source>
        <dbReference type="SAM" id="MobiDB-lite"/>
    </source>
</evidence>
<feature type="compositionally biased region" description="Basic residues" evidence="1">
    <location>
        <begin position="1"/>
        <end position="14"/>
    </location>
</feature>
<feature type="region of interest" description="Disordered" evidence="1">
    <location>
        <begin position="1"/>
        <end position="22"/>
    </location>
</feature>
<reference evidence="2" key="1">
    <citation type="journal article" date="2023" name="Nat. Commun.">
        <title>Diploid and tetraploid genomes of Acorus and the evolution of monocots.</title>
        <authorList>
            <person name="Ma L."/>
            <person name="Liu K.W."/>
            <person name="Li Z."/>
            <person name="Hsiao Y.Y."/>
            <person name="Qi Y."/>
            <person name="Fu T."/>
            <person name="Tang G.D."/>
            <person name="Zhang D."/>
            <person name="Sun W.H."/>
            <person name="Liu D.K."/>
            <person name="Li Y."/>
            <person name="Chen G.Z."/>
            <person name="Liu X.D."/>
            <person name="Liao X.Y."/>
            <person name="Jiang Y.T."/>
            <person name="Yu X."/>
            <person name="Hao Y."/>
            <person name="Huang J."/>
            <person name="Zhao X.W."/>
            <person name="Ke S."/>
            <person name="Chen Y.Y."/>
            <person name="Wu W.L."/>
            <person name="Hsu J.L."/>
            <person name="Lin Y.F."/>
            <person name="Huang M.D."/>
            <person name="Li C.Y."/>
            <person name="Huang L."/>
            <person name="Wang Z.W."/>
            <person name="Zhao X."/>
            <person name="Zhong W.Y."/>
            <person name="Peng D.H."/>
            <person name="Ahmad S."/>
            <person name="Lan S."/>
            <person name="Zhang J.S."/>
            <person name="Tsai W.C."/>
            <person name="Van de Peer Y."/>
            <person name="Liu Z.J."/>
        </authorList>
    </citation>
    <scope>NUCLEOTIDE SEQUENCE</scope>
    <source>
        <strain evidence="2">CP</strain>
    </source>
</reference>
<protein>
    <submittedName>
        <fullName evidence="2">Uncharacterized protein</fullName>
    </submittedName>
</protein>
<name>A0AAV9ERR9_ACOCL</name>
<feature type="compositionally biased region" description="Polar residues" evidence="1">
    <location>
        <begin position="73"/>
        <end position="82"/>
    </location>
</feature>
<feature type="region of interest" description="Disordered" evidence="1">
    <location>
        <begin position="67"/>
        <end position="88"/>
    </location>
</feature>
<proteinExistence type="predicted"/>
<reference evidence="2" key="2">
    <citation type="submission" date="2023-06" db="EMBL/GenBank/DDBJ databases">
        <authorList>
            <person name="Ma L."/>
            <person name="Liu K.-W."/>
            <person name="Li Z."/>
            <person name="Hsiao Y.-Y."/>
            <person name="Qi Y."/>
            <person name="Fu T."/>
            <person name="Tang G."/>
            <person name="Zhang D."/>
            <person name="Sun W.-H."/>
            <person name="Liu D.-K."/>
            <person name="Li Y."/>
            <person name="Chen G.-Z."/>
            <person name="Liu X.-D."/>
            <person name="Liao X.-Y."/>
            <person name="Jiang Y.-T."/>
            <person name="Yu X."/>
            <person name="Hao Y."/>
            <person name="Huang J."/>
            <person name="Zhao X.-W."/>
            <person name="Ke S."/>
            <person name="Chen Y.-Y."/>
            <person name="Wu W.-L."/>
            <person name="Hsu J.-L."/>
            <person name="Lin Y.-F."/>
            <person name="Huang M.-D."/>
            <person name="Li C.-Y."/>
            <person name="Huang L."/>
            <person name="Wang Z.-W."/>
            <person name="Zhao X."/>
            <person name="Zhong W.-Y."/>
            <person name="Peng D.-H."/>
            <person name="Ahmad S."/>
            <person name="Lan S."/>
            <person name="Zhang J.-S."/>
            <person name="Tsai W.-C."/>
            <person name="Van De Peer Y."/>
            <person name="Liu Z.-J."/>
        </authorList>
    </citation>
    <scope>NUCLEOTIDE SEQUENCE</scope>
    <source>
        <strain evidence="2">CP</strain>
        <tissue evidence="2">Leaves</tissue>
    </source>
</reference>
<accession>A0AAV9ERR9</accession>
<dbReference type="AlphaFoldDB" id="A0AAV9ERR9"/>
<evidence type="ECO:0000313" key="2">
    <source>
        <dbReference type="EMBL" id="KAK1315654.1"/>
    </source>
</evidence>
<sequence length="88" mass="9450">MNQKKKMKNVRHPAKNNGCGTHVCRGGEPLRGCFNGGRRKMLAFPPTMPPPLPLPLPLPPPPLPPPAPPFLSISRSPPSISNGCPIPF</sequence>
<dbReference type="EMBL" id="JAUJYO010000005">
    <property type="protein sequence ID" value="KAK1315654.1"/>
    <property type="molecule type" value="Genomic_DNA"/>
</dbReference>
<organism evidence="2 3">
    <name type="scientific">Acorus calamus</name>
    <name type="common">Sweet flag</name>
    <dbReference type="NCBI Taxonomy" id="4465"/>
    <lineage>
        <taxon>Eukaryota</taxon>
        <taxon>Viridiplantae</taxon>
        <taxon>Streptophyta</taxon>
        <taxon>Embryophyta</taxon>
        <taxon>Tracheophyta</taxon>
        <taxon>Spermatophyta</taxon>
        <taxon>Magnoliopsida</taxon>
        <taxon>Liliopsida</taxon>
        <taxon>Acoraceae</taxon>
        <taxon>Acorus</taxon>
    </lineage>
</organism>
<dbReference type="Proteomes" id="UP001180020">
    <property type="component" value="Unassembled WGS sequence"/>
</dbReference>
<evidence type="ECO:0000313" key="3">
    <source>
        <dbReference type="Proteomes" id="UP001180020"/>
    </source>
</evidence>
<gene>
    <name evidence="2" type="ORF">QJS10_CPA05g02237</name>
</gene>